<feature type="domain" description="Enolpyruvate transferase" evidence="8">
    <location>
        <begin position="7"/>
        <end position="397"/>
    </location>
</feature>
<dbReference type="GO" id="GO:0003866">
    <property type="term" value="F:3-phosphoshikimate 1-carboxyvinyltransferase activity"/>
    <property type="evidence" value="ECO:0007669"/>
    <property type="project" value="UniProtKB-UniRule"/>
</dbReference>
<dbReference type="PROSITE" id="PS00885">
    <property type="entry name" value="EPSP_SYNTHASE_2"/>
    <property type="match status" value="1"/>
</dbReference>
<dbReference type="SUPFAM" id="SSF55205">
    <property type="entry name" value="EPT/RTPC-like"/>
    <property type="match status" value="1"/>
</dbReference>
<dbReference type="GO" id="GO:0009423">
    <property type="term" value="P:chorismate biosynthetic process"/>
    <property type="evidence" value="ECO:0007669"/>
    <property type="project" value="UniProtKB-UniRule"/>
</dbReference>
<sequence length="409" mass="44241">MNITVFPKKLSGQVTVPPSKSVAHRMVIAAALSNGVSEITNLYPSVDILATMDCMRALGAKIDFDGDKAVIEGIKDIPESAVLDCCESGSTLRFLIPVACALGVDTQFIGRGRLPQRPITPYLEEFPKHGVSFEYDNTMPFSTNGKLTGGKFYVDGGISSQFITGLLFALPLLEEDSEIILTSHLESKPYVDITLGTLREHGCQVEETENGYFVKGGQNYMPFSGRVEGDYSQAAFFKVANSLGSDIDIAGLSEKSFQGDKKIVEICEKIVYNKNGGLQPFDLDCSDIPDLVPVLTVLGSFCEGKSYIRNAARLRIKECDRLSAISQCLNAIGGKVTELEDGLEIEGVGSLNGGEVDSFNDHRIAMSMAVAATRCTSPLKINGAECVSKSYPDFFEVYESIGGEISREP</sequence>
<dbReference type="EMBL" id="JAOQJZ010000010">
    <property type="protein sequence ID" value="MCU6706219.1"/>
    <property type="molecule type" value="Genomic_DNA"/>
</dbReference>
<dbReference type="NCBIfam" id="TIGR01356">
    <property type="entry name" value="aroA"/>
    <property type="match status" value="1"/>
</dbReference>
<dbReference type="Pfam" id="PF00275">
    <property type="entry name" value="EPSP_synthase"/>
    <property type="match status" value="1"/>
</dbReference>
<name>A0AAE3IHR3_9FIRM</name>
<evidence type="ECO:0000256" key="7">
    <source>
        <dbReference type="HAMAP-Rule" id="MF_00210"/>
    </source>
</evidence>
<keyword evidence="3 7" id="KW-0028">Amino-acid biosynthesis</keyword>
<evidence type="ECO:0000256" key="2">
    <source>
        <dbReference type="ARBA" id="ARBA00009948"/>
    </source>
</evidence>
<dbReference type="GO" id="GO:0008652">
    <property type="term" value="P:amino acid biosynthetic process"/>
    <property type="evidence" value="ECO:0007669"/>
    <property type="project" value="UniProtKB-KW"/>
</dbReference>
<feature type="binding site" evidence="7">
    <location>
        <position position="159"/>
    </location>
    <ligand>
        <name>3-phosphoshikimate</name>
        <dbReference type="ChEBI" id="CHEBI:145989"/>
    </ligand>
</feature>
<feature type="binding site" evidence="7">
    <location>
        <position position="161"/>
    </location>
    <ligand>
        <name>phosphoenolpyruvate</name>
        <dbReference type="ChEBI" id="CHEBI:58702"/>
    </ligand>
</feature>
<feature type="binding site" evidence="7">
    <location>
        <position position="389"/>
    </location>
    <ligand>
        <name>phosphoenolpyruvate</name>
        <dbReference type="ChEBI" id="CHEBI:58702"/>
    </ligand>
</feature>
<feature type="binding site" evidence="7">
    <location>
        <position position="20"/>
    </location>
    <ligand>
        <name>phosphoenolpyruvate</name>
        <dbReference type="ChEBI" id="CHEBI:58702"/>
    </ligand>
</feature>
<dbReference type="GO" id="GO:0005737">
    <property type="term" value="C:cytoplasm"/>
    <property type="evidence" value="ECO:0007669"/>
    <property type="project" value="UniProtKB-SubCell"/>
</dbReference>
<protein>
    <recommendedName>
        <fullName evidence="7">3-phosphoshikimate 1-carboxyvinyltransferase</fullName>
        <ecNumber evidence="7">2.5.1.19</ecNumber>
    </recommendedName>
    <alternativeName>
        <fullName evidence="7">5-enolpyruvylshikimate-3-phosphate synthase</fullName>
        <shortName evidence="7">EPSP synthase</shortName>
        <shortName evidence="7">EPSPS</shortName>
    </alternativeName>
</protein>
<dbReference type="PANTHER" id="PTHR21090">
    <property type="entry name" value="AROM/DEHYDROQUINATE SYNTHASE"/>
    <property type="match status" value="1"/>
</dbReference>
<evidence type="ECO:0000256" key="1">
    <source>
        <dbReference type="ARBA" id="ARBA00004811"/>
    </source>
</evidence>
<feature type="binding site" evidence="7">
    <location>
        <position position="117"/>
    </location>
    <ligand>
        <name>phosphoenolpyruvate</name>
        <dbReference type="ChEBI" id="CHEBI:58702"/>
    </ligand>
</feature>
<evidence type="ECO:0000256" key="3">
    <source>
        <dbReference type="ARBA" id="ARBA00022605"/>
    </source>
</evidence>
<feature type="binding site" evidence="7">
    <location>
        <position position="89"/>
    </location>
    <ligand>
        <name>phosphoenolpyruvate</name>
        <dbReference type="ChEBI" id="CHEBI:58702"/>
    </ligand>
</feature>
<feature type="binding site" evidence="7">
    <location>
        <position position="187"/>
    </location>
    <ligand>
        <name>3-phosphoshikimate</name>
        <dbReference type="ChEBI" id="CHEBI:145989"/>
    </ligand>
</feature>
<comment type="caution">
    <text evidence="7">Lacks conserved residue(s) required for the propagation of feature annotation.</text>
</comment>
<reference evidence="9 10" key="1">
    <citation type="journal article" date="2021" name="ISME Commun">
        <title>Automated analysis of genomic sequences facilitates high-throughput and comprehensive description of bacteria.</title>
        <authorList>
            <person name="Hitch T.C.A."/>
        </authorList>
    </citation>
    <scope>NUCLEOTIDE SEQUENCE [LARGE SCALE GENOMIC DNA]</scope>
    <source>
        <strain evidence="9 10">Sanger_31</strain>
    </source>
</reference>
<dbReference type="InterPro" id="IPR006264">
    <property type="entry name" value="EPSP_synthase"/>
</dbReference>
<keyword evidence="4 7" id="KW-0808">Transferase</keyword>
<evidence type="ECO:0000259" key="8">
    <source>
        <dbReference type="Pfam" id="PF00275"/>
    </source>
</evidence>
<dbReference type="HAMAP" id="MF_00210">
    <property type="entry name" value="EPSP_synth"/>
    <property type="match status" value="1"/>
</dbReference>
<feature type="binding site" evidence="7">
    <location>
        <position position="363"/>
    </location>
    <ligand>
        <name>phosphoenolpyruvate</name>
        <dbReference type="ChEBI" id="CHEBI:58702"/>
    </ligand>
</feature>
<comment type="caution">
    <text evidence="9">The sequence shown here is derived from an EMBL/GenBank/DDBJ whole genome shotgun (WGS) entry which is preliminary data.</text>
</comment>
<feature type="binding site" evidence="7">
    <location>
        <position position="321"/>
    </location>
    <ligand>
        <name>phosphoenolpyruvate</name>
        <dbReference type="ChEBI" id="CHEBI:58702"/>
    </ligand>
</feature>
<comment type="catalytic activity">
    <reaction evidence="6">
        <text>3-phosphoshikimate + phosphoenolpyruvate = 5-O-(1-carboxyvinyl)-3-phosphoshikimate + phosphate</text>
        <dbReference type="Rhea" id="RHEA:21256"/>
        <dbReference type="ChEBI" id="CHEBI:43474"/>
        <dbReference type="ChEBI" id="CHEBI:57701"/>
        <dbReference type="ChEBI" id="CHEBI:58702"/>
        <dbReference type="ChEBI" id="CHEBI:145989"/>
        <dbReference type="EC" id="2.5.1.19"/>
    </reaction>
    <physiologicalReaction direction="left-to-right" evidence="6">
        <dbReference type="Rhea" id="RHEA:21257"/>
    </physiologicalReaction>
</comment>
<dbReference type="Proteomes" id="UP001208131">
    <property type="component" value="Unassembled WGS sequence"/>
</dbReference>
<feature type="binding site" evidence="7">
    <location>
        <position position="290"/>
    </location>
    <ligand>
        <name>3-phosphoshikimate</name>
        <dbReference type="ChEBI" id="CHEBI:145989"/>
    </ligand>
</feature>
<keyword evidence="7" id="KW-0963">Cytoplasm</keyword>
<comment type="similarity">
    <text evidence="2 7">Belongs to the EPSP synthase family.</text>
</comment>
<dbReference type="PANTHER" id="PTHR21090:SF5">
    <property type="entry name" value="PENTAFUNCTIONAL AROM POLYPEPTIDE"/>
    <property type="match status" value="1"/>
</dbReference>
<feature type="binding site" evidence="7">
    <location>
        <position position="317"/>
    </location>
    <ligand>
        <name>3-phosphoshikimate</name>
        <dbReference type="ChEBI" id="CHEBI:145989"/>
    </ligand>
</feature>
<evidence type="ECO:0000256" key="6">
    <source>
        <dbReference type="ARBA" id="ARBA00044633"/>
    </source>
</evidence>
<dbReference type="RefSeq" id="WP_267301387.1">
    <property type="nucleotide sequence ID" value="NZ_JAOQJZ010000010.1"/>
</dbReference>
<comment type="subcellular location">
    <subcellularLocation>
        <location evidence="7">Cytoplasm</location>
    </subcellularLocation>
</comment>
<accession>A0AAE3IHR3</accession>
<dbReference type="PIRSF" id="PIRSF000505">
    <property type="entry name" value="EPSPS"/>
    <property type="match status" value="1"/>
</dbReference>
<dbReference type="InterPro" id="IPR036968">
    <property type="entry name" value="Enolpyruvate_Tfrase_sf"/>
</dbReference>
<dbReference type="InterPro" id="IPR013792">
    <property type="entry name" value="RNA3'P_cycl/enolpyr_Trfase_a/b"/>
</dbReference>
<dbReference type="InterPro" id="IPR001986">
    <property type="entry name" value="Enolpyruvate_Tfrase_dom"/>
</dbReference>
<dbReference type="GO" id="GO:0009073">
    <property type="term" value="P:aromatic amino acid family biosynthetic process"/>
    <property type="evidence" value="ECO:0007669"/>
    <property type="project" value="UniProtKB-KW"/>
</dbReference>
<keyword evidence="10" id="KW-1185">Reference proteome</keyword>
<dbReference type="InterPro" id="IPR023193">
    <property type="entry name" value="EPSP_synthase_CS"/>
</dbReference>
<feature type="binding site" evidence="7">
    <location>
        <position position="25"/>
    </location>
    <ligand>
        <name>3-phosphoshikimate</name>
        <dbReference type="ChEBI" id="CHEBI:145989"/>
    </ligand>
</feature>
<feature type="binding site" evidence="7">
    <location>
        <position position="160"/>
    </location>
    <ligand>
        <name>3-phosphoshikimate</name>
        <dbReference type="ChEBI" id="CHEBI:145989"/>
    </ligand>
</feature>
<dbReference type="AlphaFoldDB" id="A0AAE3IHR3"/>
<proteinExistence type="inferred from homology"/>
<comment type="pathway">
    <text evidence="1 7">Metabolic intermediate biosynthesis; chorismate biosynthesis; chorismate from D-erythrose 4-phosphate and phosphoenolpyruvate: step 6/7.</text>
</comment>
<evidence type="ECO:0000313" key="10">
    <source>
        <dbReference type="Proteomes" id="UP001208131"/>
    </source>
</evidence>
<organism evidence="9 10">
    <name type="scientific">Hominimerdicola aceti</name>
    <dbReference type="NCBI Taxonomy" id="2981726"/>
    <lineage>
        <taxon>Bacteria</taxon>
        <taxon>Bacillati</taxon>
        <taxon>Bacillota</taxon>
        <taxon>Clostridia</taxon>
        <taxon>Eubacteriales</taxon>
        <taxon>Oscillospiraceae</taxon>
        <taxon>Hominimerdicola</taxon>
    </lineage>
</organism>
<feature type="binding site" evidence="7">
    <location>
        <position position="20"/>
    </location>
    <ligand>
        <name>3-phosphoshikimate</name>
        <dbReference type="ChEBI" id="CHEBI:145989"/>
    </ligand>
</feature>
<feature type="binding site" evidence="7">
    <location>
        <position position="161"/>
    </location>
    <ligand>
        <name>3-phosphoshikimate</name>
        <dbReference type="ChEBI" id="CHEBI:145989"/>
    </ligand>
</feature>
<evidence type="ECO:0000313" key="9">
    <source>
        <dbReference type="EMBL" id="MCU6706219.1"/>
    </source>
</evidence>
<feature type="binding site" evidence="7">
    <location>
        <position position="21"/>
    </location>
    <ligand>
        <name>3-phosphoshikimate</name>
        <dbReference type="ChEBI" id="CHEBI:145989"/>
    </ligand>
</feature>
<keyword evidence="5 7" id="KW-0057">Aromatic amino acid biosynthesis</keyword>
<feature type="active site" description="Proton acceptor" evidence="7">
    <location>
        <position position="290"/>
    </location>
</feature>
<dbReference type="CDD" id="cd01556">
    <property type="entry name" value="EPSP_synthase"/>
    <property type="match status" value="1"/>
</dbReference>
<gene>
    <name evidence="7 9" type="primary">aroA</name>
    <name evidence="9" type="ORF">OCV57_09820</name>
</gene>
<comment type="function">
    <text evidence="7">Catalyzes the transfer of the enolpyruvyl moiety of phosphoenolpyruvate (PEP) to the 5-hydroxyl of shikimate-3-phosphate (S3P) to produce enolpyruvyl shikimate-3-phosphate and inorganic phosphate.</text>
</comment>
<evidence type="ECO:0000256" key="4">
    <source>
        <dbReference type="ARBA" id="ARBA00022679"/>
    </source>
</evidence>
<evidence type="ECO:0000256" key="5">
    <source>
        <dbReference type="ARBA" id="ARBA00023141"/>
    </source>
</evidence>
<dbReference type="Gene3D" id="3.65.10.10">
    <property type="entry name" value="Enolpyruvate transferase domain"/>
    <property type="match status" value="2"/>
</dbReference>
<dbReference type="EC" id="2.5.1.19" evidence="7"/>
<comment type="subunit">
    <text evidence="7">Monomer.</text>
</comment>